<dbReference type="InterPro" id="IPR012296">
    <property type="entry name" value="Nuclease_put_TT1808"/>
</dbReference>
<dbReference type="PANTHER" id="PTHR36558:SF1">
    <property type="entry name" value="RESTRICTION ENDONUCLEASE DOMAIN-CONTAINING PROTEIN-RELATED"/>
    <property type="match status" value="1"/>
</dbReference>
<dbReference type="InterPro" id="IPR011335">
    <property type="entry name" value="Restrct_endonuc-II-like"/>
</dbReference>
<keyword evidence="2" id="KW-0378">Hydrolase</keyword>
<dbReference type="Pfam" id="PF05685">
    <property type="entry name" value="Uma2"/>
    <property type="match status" value="1"/>
</dbReference>
<keyword evidence="2" id="KW-0540">Nuclease</keyword>
<dbReference type="EMBL" id="RSAS01000004">
    <property type="protein sequence ID" value="RRR78673.1"/>
    <property type="molecule type" value="Genomic_DNA"/>
</dbReference>
<evidence type="ECO:0000313" key="2">
    <source>
        <dbReference type="EMBL" id="RRR78673.1"/>
    </source>
</evidence>
<dbReference type="SUPFAM" id="SSF52980">
    <property type="entry name" value="Restriction endonuclease-like"/>
    <property type="match status" value="1"/>
</dbReference>
<dbReference type="Proteomes" id="UP000280307">
    <property type="component" value="Unassembled WGS sequence"/>
</dbReference>
<feature type="domain" description="Putative restriction endonuclease" evidence="1">
    <location>
        <begin position="12"/>
        <end position="165"/>
    </location>
</feature>
<evidence type="ECO:0000313" key="3">
    <source>
        <dbReference type="Proteomes" id="UP000280307"/>
    </source>
</evidence>
<dbReference type="PANTHER" id="PTHR36558">
    <property type="entry name" value="GLR1098 PROTEIN"/>
    <property type="match status" value="1"/>
</dbReference>
<evidence type="ECO:0000259" key="1">
    <source>
        <dbReference type="Pfam" id="PF05685"/>
    </source>
</evidence>
<sequence>MTALTPSQISADEYLAHEQTSDQRHEFYAGLVIAQAGGSALHNRITMNTLNSLYLQLQQRPCHVYGSDMRVNVPLKQSYVYPDVTVVCGDEQFADANQDILLNPVVIIEVLSPSTERHDRGRKFEIYRSIATLQEYLLIAQDTRRIDHFVRQSEKLWMFSSISAEEGELWLPSIQCMLHFEHVYRDA</sequence>
<keyword evidence="2" id="KW-0255">Endonuclease</keyword>
<dbReference type="AlphaFoldDB" id="A0A426UCX5"/>
<reference evidence="2 3" key="1">
    <citation type="submission" date="2018-12" db="EMBL/GenBank/DDBJ databases">
        <title>Genome Sequence of Candidatus Viridilinea halotolerans isolated from saline sulfide-rich spring.</title>
        <authorList>
            <person name="Grouzdev D.S."/>
            <person name="Burganskaya E.I."/>
            <person name="Krutkina M.S."/>
            <person name="Sukhacheva M.V."/>
            <person name="Gorlenko V.M."/>
        </authorList>
    </citation>
    <scope>NUCLEOTIDE SEQUENCE [LARGE SCALE GENOMIC DNA]</scope>
    <source>
        <strain evidence="2">Chok-6</strain>
    </source>
</reference>
<dbReference type="CDD" id="cd06260">
    <property type="entry name" value="DUF820-like"/>
    <property type="match status" value="1"/>
</dbReference>
<dbReference type="Gene3D" id="3.90.1570.10">
    <property type="entry name" value="tt1808, chain A"/>
    <property type="match status" value="1"/>
</dbReference>
<protein>
    <submittedName>
        <fullName evidence="2">Uma2 family endonuclease</fullName>
    </submittedName>
</protein>
<comment type="caution">
    <text evidence="2">The sequence shown here is derived from an EMBL/GenBank/DDBJ whole genome shotgun (WGS) entry which is preliminary data.</text>
</comment>
<accession>A0A426UCX5</accession>
<organism evidence="2 3">
    <name type="scientific">Candidatus Viridilinea halotolerans</name>
    <dbReference type="NCBI Taxonomy" id="2491704"/>
    <lineage>
        <taxon>Bacteria</taxon>
        <taxon>Bacillati</taxon>
        <taxon>Chloroflexota</taxon>
        <taxon>Chloroflexia</taxon>
        <taxon>Chloroflexales</taxon>
        <taxon>Chloroflexineae</taxon>
        <taxon>Oscillochloridaceae</taxon>
        <taxon>Candidatus Viridilinea</taxon>
    </lineage>
</organism>
<gene>
    <name evidence="2" type="ORF">EI684_00055</name>
</gene>
<proteinExistence type="predicted"/>
<name>A0A426UCX5_9CHLR</name>
<dbReference type="GO" id="GO:0004519">
    <property type="term" value="F:endonuclease activity"/>
    <property type="evidence" value="ECO:0007669"/>
    <property type="project" value="UniProtKB-KW"/>
</dbReference>
<dbReference type="InterPro" id="IPR008538">
    <property type="entry name" value="Uma2"/>
</dbReference>